<dbReference type="GO" id="GO:0006352">
    <property type="term" value="P:DNA-templated transcription initiation"/>
    <property type="evidence" value="ECO:0007669"/>
    <property type="project" value="InterPro"/>
</dbReference>
<proteinExistence type="inferred from homology"/>
<dbReference type="InterPro" id="IPR013325">
    <property type="entry name" value="RNA_pol_sigma_r2"/>
</dbReference>
<dbReference type="Pfam" id="PF04542">
    <property type="entry name" value="Sigma70_r2"/>
    <property type="match status" value="1"/>
</dbReference>
<evidence type="ECO:0000259" key="6">
    <source>
        <dbReference type="Pfam" id="PF08281"/>
    </source>
</evidence>
<dbReference type="Proteomes" id="UP000318720">
    <property type="component" value="Unassembled WGS sequence"/>
</dbReference>
<accession>A0AAE9AX57</accession>
<dbReference type="SUPFAM" id="SSF88659">
    <property type="entry name" value="Sigma3 and sigma4 domains of RNA polymerase sigma factors"/>
    <property type="match status" value="1"/>
</dbReference>
<evidence type="ECO:0000256" key="1">
    <source>
        <dbReference type="ARBA" id="ARBA00010641"/>
    </source>
</evidence>
<dbReference type="GO" id="GO:0003677">
    <property type="term" value="F:DNA binding"/>
    <property type="evidence" value="ECO:0007669"/>
    <property type="project" value="InterPro"/>
</dbReference>
<evidence type="ECO:0000259" key="5">
    <source>
        <dbReference type="Pfam" id="PF04542"/>
    </source>
</evidence>
<dbReference type="InterPro" id="IPR039425">
    <property type="entry name" value="RNA_pol_sigma-70-like"/>
</dbReference>
<dbReference type="AlphaFoldDB" id="A0AAE9AX57"/>
<dbReference type="PANTHER" id="PTHR43133">
    <property type="entry name" value="RNA POLYMERASE ECF-TYPE SIGMA FACTO"/>
    <property type="match status" value="1"/>
</dbReference>
<dbReference type="InterPro" id="IPR013249">
    <property type="entry name" value="RNA_pol_sigma70_r4_t2"/>
</dbReference>
<comment type="similarity">
    <text evidence="1">Belongs to the sigma-70 factor family. ECF subfamily.</text>
</comment>
<feature type="domain" description="RNA polymerase sigma-70 region 2" evidence="5">
    <location>
        <begin position="46"/>
        <end position="109"/>
    </location>
</feature>
<dbReference type="Gene3D" id="1.10.10.10">
    <property type="entry name" value="Winged helix-like DNA-binding domain superfamily/Winged helix DNA-binding domain"/>
    <property type="match status" value="1"/>
</dbReference>
<dbReference type="SUPFAM" id="SSF88946">
    <property type="entry name" value="Sigma2 domain of RNA polymerase sigma factors"/>
    <property type="match status" value="1"/>
</dbReference>
<evidence type="ECO:0000256" key="2">
    <source>
        <dbReference type="ARBA" id="ARBA00023015"/>
    </source>
</evidence>
<dbReference type="PANTHER" id="PTHR43133:SF25">
    <property type="entry name" value="RNA POLYMERASE SIGMA FACTOR RFAY-RELATED"/>
    <property type="match status" value="1"/>
</dbReference>
<dbReference type="Pfam" id="PF08281">
    <property type="entry name" value="Sigma70_r4_2"/>
    <property type="match status" value="1"/>
</dbReference>
<dbReference type="GO" id="GO:0016987">
    <property type="term" value="F:sigma factor activity"/>
    <property type="evidence" value="ECO:0007669"/>
    <property type="project" value="UniProtKB-KW"/>
</dbReference>
<dbReference type="InterPro" id="IPR013324">
    <property type="entry name" value="RNA_pol_sigma_r3/r4-like"/>
</dbReference>
<dbReference type="Gene3D" id="1.10.1740.10">
    <property type="match status" value="1"/>
</dbReference>
<protein>
    <submittedName>
        <fullName evidence="7">Sigma-70 family RNA polymerase sigma factor</fullName>
    </submittedName>
</protein>
<name>A0AAE9AX57_9ACTN</name>
<gene>
    <name evidence="7" type="ORF">Sipo8835_38330</name>
</gene>
<evidence type="ECO:0000256" key="3">
    <source>
        <dbReference type="ARBA" id="ARBA00023082"/>
    </source>
</evidence>
<keyword evidence="3" id="KW-0731">Sigma factor</keyword>
<evidence type="ECO:0000313" key="8">
    <source>
        <dbReference type="Proteomes" id="UP000318720"/>
    </source>
</evidence>
<organism evidence="7 8">
    <name type="scientific">Streptomyces ipomoeae</name>
    <dbReference type="NCBI Taxonomy" id="103232"/>
    <lineage>
        <taxon>Bacteria</taxon>
        <taxon>Bacillati</taxon>
        <taxon>Actinomycetota</taxon>
        <taxon>Actinomycetes</taxon>
        <taxon>Kitasatosporales</taxon>
        <taxon>Streptomycetaceae</taxon>
        <taxon>Streptomyces</taxon>
    </lineage>
</organism>
<evidence type="ECO:0000256" key="4">
    <source>
        <dbReference type="ARBA" id="ARBA00023163"/>
    </source>
</evidence>
<reference evidence="7 8" key="1">
    <citation type="submission" date="2019-03" db="EMBL/GenBank/DDBJ databases">
        <title>Comparative genomic analyses of the sweetpotato soil rot pathogen, Streptomyces ipomoeae.</title>
        <authorList>
            <person name="Ruschel Soares N."/>
            <person name="Badger J.H."/>
            <person name="Huguet-Tapia J.C."/>
            <person name="Clark C.A."/>
            <person name="Pettis G.S."/>
        </authorList>
    </citation>
    <scope>NUCLEOTIDE SEQUENCE [LARGE SCALE GENOMIC DNA]</scope>
    <source>
        <strain evidence="7 8">88-35</strain>
    </source>
</reference>
<comment type="caution">
    <text evidence="7">The sequence shown here is derived from an EMBL/GenBank/DDBJ whole genome shotgun (WGS) entry which is preliminary data.</text>
</comment>
<sequence>MRDNTKKNLSTAVMRGRCRTQTGCRDVAGRASGGDLDGWDAFETVYRESYRPVLRFLLRRMNPDDIEDAAAEVFTIAWRRWSERRGEALPWLYGIARKVAANHRRADGRIEQLSQRVKQTADCSMSVGQRSAEDAVLARVDAVVALNTLSDSDREALLLVSWDGLNAADAARVMGRSKAAFAVQIHRARRKLERALSSETAVSIRRPAIAAKGMSR</sequence>
<keyword evidence="4" id="KW-0804">Transcription</keyword>
<dbReference type="InterPro" id="IPR007627">
    <property type="entry name" value="RNA_pol_sigma70_r2"/>
</dbReference>
<keyword evidence="2" id="KW-0805">Transcription regulation</keyword>
<dbReference type="EMBL" id="SPAZ01000304">
    <property type="protein sequence ID" value="TQE20519.1"/>
    <property type="molecule type" value="Genomic_DNA"/>
</dbReference>
<dbReference type="InterPro" id="IPR036388">
    <property type="entry name" value="WH-like_DNA-bd_sf"/>
</dbReference>
<evidence type="ECO:0000313" key="7">
    <source>
        <dbReference type="EMBL" id="TQE20519.1"/>
    </source>
</evidence>
<feature type="domain" description="RNA polymerase sigma factor 70 region 4 type 2" evidence="6">
    <location>
        <begin position="145"/>
        <end position="192"/>
    </location>
</feature>